<evidence type="ECO:0000256" key="2">
    <source>
        <dbReference type="SAM" id="MobiDB-lite"/>
    </source>
</evidence>
<feature type="signal peptide" evidence="3">
    <location>
        <begin position="1"/>
        <end position="19"/>
    </location>
</feature>
<evidence type="ECO:0000256" key="3">
    <source>
        <dbReference type="SAM" id="SignalP"/>
    </source>
</evidence>
<dbReference type="InterPro" id="IPR019546">
    <property type="entry name" value="TAT_signal_bac_arc"/>
</dbReference>
<dbReference type="EMBL" id="JPGN01000049">
    <property type="protein sequence ID" value="KFI19549.1"/>
    <property type="molecule type" value="Genomic_DNA"/>
</dbReference>
<dbReference type="NCBIfam" id="TIGR01409">
    <property type="entry name" value="TAT_signal_seq"/>
    <property type="match status" value="1"/>
</dbReference>
<feature type="domain" description="Plastocyanin-like" evidence="5">
    <location>
        <begin position="117"/>
        <end position="224"/>
    </location>
</feature>
<reference evidence="6 7" key="1">
    <citation type="submission" date="2014-07" db="EMBL/GenBank/DDBJ databases">
        <title>Comparative analysis of Nitrosococcus oceani genome inventories of strains from Pacific and Atlantic gyres.</title>
        <authorList>
            <person name="Lim C.K."/>
            <person name="Wang L."/>
            <person name="Sayavedra-Soto L.A."/>
            <person name="Klotz M.G."/>
        </authorList>
    </citation>
    <scope>NUCLEOTIDE SEQUENCE [LARGE SCALE GENOMIC DNA]</scope>
    <source>
        <strain evidence="6 7">C-27</strain>
    </source>
</reference>
<dbReference type="Proteomes" id="UP000028839">
    <property type="component" value="Unassembled WGS sequence"/>
</dbReference>
<evidence type="ECO:0000259" key="4">
    <source>
        <dbReference type="Pfam" id="PF07731"/>
    </source>
</evidence>
<proteinExistence type="predicted"/>
<dbReference type="InterPro" id="IPR006311">
    <property type="entry name" value="TAT_signal"/>
</dbReference>
<dbReference type="PROSITE" id="PS51318">
    <property type="entry name" value="TAT"/>
    <property type="match status" value="1"/>
</dbReference>
<keyword evidence="1 3" id="KW-0732">Signal</keyword>
<protein>
    <submittedName>
        <fullName evidence="6">Copper oxidase</fullName>
    </submittedName>
</protein>
<accession>A0A0E2Z1V9</accession>
<dbReference type="PANTHER" id="PTHR11709">
    <property type="entry name" value="MULTI-COPPER OXIDASE"/>
    <property type="match status" value="1"/>
</dbReference>
<name>A0A0E2Z1V9_9GAMM</name>
<dbReference type="InterPro" id="IPR011706">
    <property type="entry name" value="Cu-oxidase_C"/>
</dbReference>
<feature type="chain" id="PRO_5002408084" evidence="3">
    <location>
        <begin position="20"/>
        <end position="472"/>
    </location>
</feature>
<dbReference type="AlphaFoldDB" id="A0A0E2Z1V9"/>
<gene>
    <name evidence="6" type="ORF">IB75_08105</name>
</gene>
<dbReference type="Pfam" id="PF07732">
    <property type="entry name" value="Cu-oxidase_3"/>
    <property type="match status" value="1"/>
</dbReference>
<dbReference type="OrthoDB" id="9757546at2"/>
<dbReference type="Pfam" id="PF07731">
    <property type="entry name" value="Cu-oxidase_2"/>
    <property type="match status" value="1"/>
</dbReference>
<dbReference type="GO" id="GO:0016491">
    <property type="term" value="F:oxidoreductase activity"/>
    <property type="evidence" value="ECO:0007669"/>
    <property type="project" value="UniProtKB-KW"/>
</dbReference>
<dbReference type="InterPro" id="IPR045087">
    <property type="entry name" value="Cu-oxidase_fam"/>
</dbReference>
<evidence type="ECO:0000313" key="7">
    <source>
        <dbReference type="Proteomes" id="UP000028839"/>
    </source>
</evidence>
<evidence type="ECO:0000313" key="6">
    <source>
        <dbReference type="EMBL" id="KFI19549.1"/>
    </source>
</evidence>
<dbReference type="InterPro" id="IPR008972">
    <property type="entry name" value="Cupredoxin"/>
</dbReference>
<dbReference type="GO" id="GO:0005507">
    <property type="term" value="F:copper ion binding"/>
    <property type="evidence" value="ECO:0007669"/>
    <property type="project" value="InterPro"/>
</dbReference>
<organism evidence="6 7">
    <name type="scientific">Nitrosococcus oceani C-27</name>
    <dbReference type="NCBI Taxonomy" id="314279"/>
    <lineage>
        <taxon>Bacteria</taxon>
        <taxon>Pseudomonadati</taxon>
        <taxon>Pseudomonadota</taxon>
        <taxon>Gammaproteobacteria</taxon>
        <taxon>Chromatiales</taxon>
        <taxon>Chromatiaceae</taxon>
        <taxon>Nitrosococcus</taxon>
    </lineage>
</organism>
<dbReference type="SUPFAM" id="SSF49503">
    <property type="entry name" value="Cupredoxins"/>
    <property type="match status" value="2"/>
</dbReference>
<feature type="region of interest" description="Disordered" evidence="2">
    <location>
        <begin position="22"/>
        <end position="59"/>
    </location>
</feature>
<evidence type="ECO:0000259" key="5">
    <source>
        <dbReference type="Pfam" id="PF07732"/>
    </source>
</evidence>
<comment type="caution">
    <text evidence="6">The sequence shown here is derived from an EMBL/GenBank/DDBJ whole genome shotgun (WGS) entry which is preliminary data.</text>
</comment>
<dbReference type="HOGENOM" id="CLU_593033_0_0_6"/>
<dbReference type="CDD" id="cd04202">
    <property type="entry name" value="CuRO_D2_2dMcoN_like"/>
    <property type="match status" value="1"/>
</dbReference>
<sequence>MKKGLSRRQFLATSTAAVAASALGGRDVQGQESTAESRQKQANGPDSAQSSFSRYSRYHPSFGGPPESDHYLGKLVPGLRQSGLPPVPFEAPDLGKIPWRMVGGVKEFEIRCTPVKREFLPGQFMNVWGYNGSLPGPTIEAFQGDRVRFVVHNELPEPTTFHWHGLELPVQFDGVPGLTQDLIPPGETYVYEYDLHQTGTFFYHSHVTMQESFGMAGFFIIHPRIAYDPPVDRDFGLIFQNFFISPNTATPDSMAMNWNWHTINGRSGPYTTPLVCKHGERVRIRLMDFSPMQHHPIHLHGHTFWLTGTEAGRIPPNAWVPRNTTLTGVAMAQDFEFIAFNPGDWIFHCHMTHHMMNHMTQQVGPRIRQKVDVSRYLADLPNRPPVESSLAQPAFEVPGYPQKMQGMEMNAEAMRKLNERRETRGMRKQWHEGVKGLMTVLRVLPEDLYNRVMHSEEAIQPGEIFEAVARRK</sequence>
<dbReference type="CDD" id="cd13860">
    <property type="entry name" value="CuRO_1_2dMco_1"/>
    <property type="match status" value="1"/>
</dbReference>
<feature type="compositionally biased region" description="Polar residues" evidence="2">
    <location>
        <begin position="30"/>
        <end position="54"/>
    </location>
</feature>
<dbReference type="Gene3D" id="2.60.40.420">
    <property type="entry name" value="Cupredoxins - blue copper proteins"/>
    <property type="match status" value="1"/>
</dbReference>
<feature type="domain" description="Plastocyanin-like" evidence="4">
    <location>
        <begin position="253"/>
        <end position="363"/>
    </location>
</feature>
<dbReference type="InterPro" id="IPR011707">
    <property type="entry name" value="Cu-oxidase-like_N"/>
</dbReference>
<evidence type="ECO:0000256" key="1">
    <source>
        <dbReference type="ARBA" id="ARBA00022729"/>
    </source>
</evidence>